<feature type="transmembrane region" description="Helical" evidence="1">
    <location>
        <begin position="12"/>
        <end position="29"/>
    </location>
</feature>
<evidence type="ECO:0000256" key="1">
    <source>
        <dbReference type="SAM" id="Phobius"/>
    </source>
</evidence>
<name>A0ABV3LQ40_9ACTN</name>
<organism evidence="2 3">
    <name type="scientific">Streptomyces huasconensis</name>
    <dbReference type="NCBI Taxonomy" id="1854574"/>
    <lineage>
        <taxon>Bacteria</taxon>
        <taxon>Bacillati</taxon>
        <taxon>Actinomycetota</taxon>
        <taxon>Actinomycetes</taxon>
        <taxon>Kitasatosporales</taxon>
        <taxon>Streptomycetaceae</taxon>
        <taxon>Streptomyces</taxon>
    </lineage>
</organism>
<sequence length="78" mass="8100">MATRTKKSSEGLPALFGVILLVQGFGSAITEAAWDTAFGVSALLREAHAPAWTDLLVGAAGCVLLAVAARHRIARKTP</sequence>
<evidence type="ECO:0000313" key="2">
    <source>
        <dbReference type="EMBL" id="MEW2361576.1"/>
    </source>
</evidence>
<accession>A0ABV3LQ40</accession>
<reference evidence="2 3" key="1">
    <citation type="submission" date="2024-06" db="EMBL/GenBank/DDBJ databases">
        <title>The Natural Products Discovery Center: Release of the First 8490 Sequenced Strains for Exploring Actinobacteria Biosynthetic Diversity.</title>
        <authorList>
            <person name="Kalkreuter E."/>
            <person name="Kautsar S.A."/>
            <person name="Yang D."/>
            <person name="Bader C.D."/>
            <person name="Teijaro C.N."/>
            <person name="Fluegel L."/>
            <person name="Davis C.M."/>
            <person name="Simpson J.R."/>
            <person name="Lauterbach L."/>
            <person name="Steele A.D."/>
            <person name="Gui C."/>
            <person name="Meng S."/>
            <person name="Li G."/>
            <person name="Viehrig K."/>
            <person name="Ye F."/>
            <person name="Su P."/>
            <person name="Kiefer A.F."/>
            <person name="Nichols A."/>
            <person name="Cepeda A.J."/>
            <person name="Yan W."/>
            <person name="Fan B."/>
            <person name="Jiang Y."/>
            <person name="Adhikari A."/>
            <person name="Zheng C.-J."/>
            <person name="Schuster L."/>
            <person name="Cowan T.M."/>
            <person name="Smanski M.J."/>
            <person name="Chevrette M.G."/>
            <person name="De Carvalho L.P.S."/>
            <person name="Shen B."/>
        </authorList>
    </citation>
    <scope>NUCLEOTIDE SEQUENCE [LARGE SCALE GENOMIC DNA]</scope>
    <source>
        <strain evidence="2 3">NPDC047833</strain>
    </source>
</reference>
<gene>
    <name evidence="2" type="ORF">AB0887_06315</name>
</gene>
<proteinExistence type="predicted"/>
<dbReference type="RefSeq" id="WP_359775364.1">
    <property type="nucleotide sequence ID" value="NZ_JBEYRR010000002.1"/>
</dbReference>
<comment type="caution">
    <text evidence="2">The sequence shown here is derived from an EMBL/GenBank/DDBJ whole genome shotgun (WGS) entry which is preliminary data.</text>
</comment>
<dbReference type="EMBL" id="JBEYRS010000002">
    <property type="protein sequence ID" value="MEW2361576.1"/>
    <property type="molecule type" value="Genomic_DNA"/>
</dbReference>
<dbReference type="Proteomes" id="UP001553843">
    <property type="component" value="Unassembled WGS sequence"/>
</dbReference>
<protein>
    <submittedName>
        <fullName evidence="2">Uncharacterized protein</fullName>
    </submittedName>
</protein>
<keyword evidence="1" id="KW-0812">Transmembrane</keyword>
<keyword evidence="3" id="KW-1185">Reference proteome</keyword>
<evidence type="ECO:0000313" key="3">
    <source>
        <dbReference type="Proteomes" id="UP001553843"/>
    </source>
</evidence>
<keyword evidence="1" id="KW-0472">Membrane</keyword>
<keyword evidence="1" id="KW-1133">Transmembrane helix</keyword>
<feature type="transmembrane region" description="Helical" evidence="1">
    <location>
        <begin position="49"/>
        <end position="69"/>
    </location>
</feature>